<dbReference type="AlphaFoldDB" id="A0A6A6DYK4"/>
<dbReference type="Proteomes" id="UP000800200">
    <property type="component" value="Unassembled WGS sequence"/>
</dbReference>
<dbReference type="InterPro" id="IPR052953">
    <property type="entry name" value="Ser-rich/MCO-related"/>
</dbReference>
<proteinExistence type="predicted"/>
<keyword evidence="4" id="KW-1185">Reference proteome</keyword>
<reference evidence="3" key="1">
    <citation type="journal article" date="2020" name="Stud. Mycol.">
        <title>101 Dothideomycetes genomes: a test case for predicting lifestyles and emergence of pathogens.</title>
        <authorList>
            <person name="Haridas S."/>
            <person name="Albert R."/>
            <person name="Binder M."/>
            <person name="Bloem J."/>
            <person name="Labutti K."/>
            <person name="Salamov A."/>
            <person name="Andreopoulos B."/>
            <person name="Baker S."/>
            <person name="Barry K."/>
            <person name="Bills G."/>
            <person name="Bluhm B."/>
            <person name="Cannon C."/>
            <person name="Castanera R."/>
            <person name="Culley D."/>
            <person name="Daum C."/>
            <person name="Ezra D."/>
            <person name="Gonzalez J."/>
            <person name="Henrissat B."/>
            <person name="Kuo A."/>
            <person name="Liang C."/>
            <person name="Lipzen A."/>
            <person name="Lutzoni F."/>
            <person name="Magnuson J."/>
            <person name="Mondo S."/>
            <person name="Nolan M."/>
            <person name="Ohm R."/>
            <person name="Pangilinan J."/>
            <person name="Park H.-J."/>
            <person name="Ramirez L."/>
            <person name="Alfaro M."/>
            <person name="Sun H."/>
            <person name="Tritt A."/>
            <person name="Yoshinaga Y."/>
            <person name="Zwiers L.-H."/>
            <person name="Turgeon B."/>
            <person name="Goodwin S."/>
            <person name="Spatafora J."/>
            <person name="Crous P."/>
            <person name="Grigoriev I."/>
        </authorList>
    </citation>
    <scope>NUCLEOTIDE SEQUENCE</scope>
    <source>
        <strain evidence="3">CBS 207.26</strain>
    </source>
</reference>
<dbReference type="PANTHER" id="PTHR34883:SF15">
    <property type="entry name" value="EXTRACELLULAR SERINE-RICH PROTEIN"/>
    <property type="match status" value="1"/>
</dbReference>
<keyword evidence="1" id="KW-0732">Signal</keyword>
<dbReference type="OrthoDB" id="2331100at2759"/>
<gene>
    <name evidence="3" type="ORF">K469DRAFT_583578</name>
</gene>
<name>A0A6A6DYK4_9PEZI</name>
<dbReference type="Gene3D" id="2.60.40.420">
    <property type="entry name" value="Cupredoxins - blue copper proteins"/>
    <property type="match status" value="1"/>
</dbReference>
<evidence type="ECO:0000259" key="2">
    <source>
        <dbReference type="Pfam" id="PF02298"/>
    </source>
</evidence>
<sequence>MQFAISTLLTLAPFALAAVHEVEVGASGQVFTPRTFSAAVGDIVIFKLSPNHDVAEGDFDKPCEPDDDGFYSGPYSGTDNGDKKFVINVTTDDPIYYYCAVQNHCQNGMVGGINIPSSGDETIDAYANAAKNARTKSPSSVSGGQLLSDQQISSLTASASSAPTASAR</sequence>
<dbReference type="PANTHER" id="PTHR34883">
    <property type="entry name" value="SERINE-RICH PROTEIN, PUTATIVE-RELATED-RELATED"/>
    <property type="match status" value="1"/>
</dbReference>
<evidence type="ECO:0000313" key="3">
    <source>
        <dbReference type="EMBL" id="KAF2183278.1"/>
    </source>
</evidence>
<dbReference type="InterPro" id="IPR003245">
    <property type="entry name" value="Phytocyanin_dom"/>
</dbReference>
<dbReference type="GO" id="GO:0009055">
    <property type="term" value="F:electron transfer activity"/>
    <property type="evidence" value="ECO:0007669"/>
    <property type="project" value="InterPro"/>
</dbReference>
<evidence type="ECO:0000313" key="4">
    <source>
        <dbReference type="Proteomes" id="UP000800200"/>
    </source>
</evidence>
<dbReference type="InterPro" id="IPR008972">
    <property type="entry name" value="Cupredoxin"/>
</dbReference>
<accession>A0A6A6DYK4</accession>
<organism evidence="3 4">
    <name type="scientific">Zopfia rhizophila CBS 207.26</name>
    <dbReference type="NCBI Taxonomy" id="1314779"/>
    <lineage>
        <taxon>Eukaryota</taxon>
        <taxon>Fungi</taxon>
        <taxon>Dikarya</taxon>
        <taxon>Ascomycota</taxon>
        <taxon>Pezizomycotina</taxon>
        <taxon>Dothideomycetes</taxon>
        <taxon>Dothideomycetes incertae sedis</taxon>
        <taxon>Zopfiaceae</taxon>
        <taxon>Zopfia</taxon>
    </lineage>
</organism>
<dbReference type="Pfam" id="PF02298">
    <property type="entry name" value="Cu_bind_like"/>
    <property type="match status" value="1"/>
</dbReference>
<feature type="signal peptide" evidence="1">
    <location>
        <begin position="1"/>
        <end position="17"/>
    </location>
</feature>
<feature type="chain" id="PRO_5025507814" description="Phytocyanin domain-containing protein" evidence="1">
    <location>
        <begin position="18"/>
        <end position="168"/>
    </location>
</feature>
<protein>
    <recommendedName>
        <fullName evidence="2">Phytocyanin domain-containing protein</fullName>
    </recommendedName>
</protein>
<dbReference type="EMBL" id="ML994643">
    <property type="protein sequence ID" value="KAF2183278.1"/>
    <property type="molecule type" value="Genomic_DNA"/>
</dbReference>
<feature type="domain" description="Phytocyanin" evidence="2">
    <location>
        <begin position="39"/>
        <end position="109"/>
    </location>
</feature>
<dbReference type="CDD" id="cd00920">
    <property type="entry name" value="Cupredoxin"/>
    <property type="match status" value="1"/>
</dbReference>
<dbReference type="SUPFAM" id="SSF49503">
    <property type="entry name" value="Cupredoxins"/>
    <property type="match status" value="1"/>
</dbReference>
<evidence type="ECO:0000256" key="1">
    <source>
        <dbReference type="SAM" id="SignalP"/>
    </source>
</evidence>